<gene>
    <name evidence="1" type="ORF">MCHLDSM_01062</name>
</gene>
<dbReference type="PATRIC" id="fig|37916.4.peg.937"/>
<dbReference type="RefSeq" id="WP_060937618.1">
    <property type="nucleotide sequence ID" value="NZ_JYNL01000009.1"/>
</dbReference>
<reference evidence="1 2" key="1">
    <citation type="journal article" date="2015" name="Genome Biol. Evol.">
        <title>Characterization of Three Mycobacterium spp. with Potential Use in Bioremediation by Genome Sequencing and Comparative Genomics.</title>
        <authorList>
            <person name="Das S."/>
            <person name="Pettersson B.M."/>
            <person name="Behra P.R."/>
            <person name="Ramesh M."/>
            <person name="Dasgupta S."/>
            <person name="Bhattacharya A."/>
            <person name="Kirsebom L.A."/>
        </authorList>
    </citation>
    <scope>NUCLEOTIDE SEQUENCE [LARGE SCALE GENOMIC DNA]</scope>
    <source>
        <strain evidence="1 2">DSM 43826</strain>
    </source>
</reference>
<organism evidence="1 2">
    <name type="scientific">Mycolicibacterium chlorophenolicum</name>
    <dbReference type="NCBI Taxonomy" id="37916"/>
    <lineage>
        <taxon>Bacteria</taxon>
        <taxon>Bacillati</taxon>
        <taxon>Actinomycetota</taxon>
        <taxon>Actinomycetes</taxon>
        <taxon>Mycobacteriales</taxon>
        <taxon>Mycobacteriaceae</taxon>
        <taxon>Mycolicibacterium</taxon>
    </lineage>
</organism>
<dbReference type="Proteomes" id="UP000036513">
    <property type="component" value="Unassembled WGS sequence"/>
</dbReference>
<evidence type="ECO:0000313" key="1">
    <source>
        <dbReference type="EMBL" id="KMO82439.1"/>
    </source>
</evidence>
<dbReference type="AlphaFoldDB" id="A0A0J6WIK9"/>
<accession>A0A0J6WIK9</accession>
<sequence length="99" mass="10814">MALTMGDMHWYAVGRYQLDGTVPMDTVLAELAAAGDVIDVDEDGGYVMFSLDTTFLSTAKNTGALKGDARYALPRPQGCERPVEVINVTRKSDMHVLDF</sequence>
<protein>
    <submittedName>
        <fullName evidence="1">Uncharacterized protein</fullName>
    </submittedName>
</protein>
<evidence type="ECO:0000313" key="2">
    <source>
        <dbReference type="Proteomes" id="UP000036513"/>
    </source>
</evidence>
<keyword evidence="2" id="KW-1185">Reference proteome</keyword>
<comment type="caution">
    <text evidence="1">The sequence shown here is derived from an EMBL/GenBank/DDBJ whole genome shotgun (WGS) entry which is preliminary data.</text>
</comment>
<proteinExistence type="predicted"/>
<dbReference type="EMBL" id="JYNL01000009">
    <property type="protein sequence ID" value="KMO82439.1"/>
    <property type="molecule type" value="Genomic_DNA"/>
</dbReference>
<name>A0A0J6WIK9_9MYCO</name>